<comment type="caution">
    <text evidence="5">The sequence shown here is derived from an EMBL/GenBank/DDBJ whole genome shotgun (WGS) entry which is preliminary data.</text>
</comment>
<evidence type="ECO:0000259" key="4">
    <source>
        <dbReference type="SMART" id="SM00331"/>
    </source>
</evidence>
<dbReference type="SUPFAM" id="SSF81606">
    <property type="entry name" value="PP2C-like"/>
    <property type="match status" value="1"/>
</dbReference>
<keyword evidence="6" id="KW-1185">Reference proteome</keyword>
<protein>
    <submittedName>
        <fullName evidence="5">Serine/threonine protein phosphatase</fullName>
    </submittedName>
</protein>
<dbReference type="InterPro" id="IPR001932">
    <property type="entry name" value="PPM-type_phosphatase-like_dom"/>
</dbReference>
<dbReference type="InterPro" id="IPR011990">
    <property type="entry name" value="TPR-like_helical_dom_sf"/>
</dbReference>
<dbReference type="SMART" id="SM00028">
    <property type="entry name" value="TPR"/>
    <property type="match status" value="1"/>
</dbReference>
<dbReference type="PROSITE" id="PS50005">
    <property type="entry name" value="TPR"/>
    <property type="match status" value="1"/>
</dbReference>
<evidence type="ECO:0000256" key="2">
    <source>
        <dbReference type="SAM" id="MobiDB-lite"/>
    </source>
</evidence>
<dbReference type="Gene3D" id="3.60.40.10">
    <property type="entry name" value="PPM-type phosphatase domain"/>
    <property type="match status" value="1"/>
</dbReference>
<organism evidence="5 6">
    <name type="scientific">Marinicrinis lubricantis</name>
    <dbReference type="NCBI Taxonomy" id="2086470"/>
    <lineage>
        <taxon>Bacteria</taxon>
        <taxon>Bacillati</taxon>
        <taxon>Bacillota</taxon>
        <taxon>Bacilli</taxon>
        <taxon>Bacillales</taxon>
        <taxon>Paenibacillaceae</taxon>
    </lineage>
</organism>
<feature type="repeat" description="TPR" evidence="1">
    <location>
        <begin position="340"/>
        <end position="373"/>
    </location>
</feature>
<dbReference type="SUPFAM" id="SSF48452">
    <property type="entry name" value="TPR-like"/>
    <property type="match status" value="1"/>
</dbReference>
<dbReference type="InterPro" id="IPR036457">
    <property type="entry name" value="PPM-type-like_dom_sf"/>
</dbReference>
<sequence>MRKDNSDLKTSFLSEEGTFLENKDFFAYAELDDMACWVLADGLDNGQYTESARLAVESVLAQFTERPTMSRRRLRSYLHKAHKHLHSESTRVRLKASLVLVVTDYSHMIWAVAGNSRMYHLNKERVLHQSKDQSLAQRMAEYGQIRQEDVDRHEERTNLLHYLGQPETFEPYVSKKVKLEDDDVIVLCSYGLWEGVNAMEMLDAREEADGPEDLLDTLEEVLLSKQRSIVNNYTAAVVYVNKTYKEAPKKRNYTKIVRRVAMILIPALLFGGGAYYYKARSVKVKAETITTMTEHERNGDKEAAEGDFDEALNEYSLARNASNRLNNKIQTKLIGEKMEVAQLVTKGNQFFKDGDYEKAVESYDKALKEASNYESFDMSEVEASKKEAESYLVILGIVEQGDVKFKAGDFAGAQALYQKANEQAMMASFTEGQQQVQVKMDAVKEKTAEIELSKQLAEGENTEKQGDKQMAAKDYAKAIATYTVAQNIYQKAGQTDKVLAVQYKIIEAQEKLNPPEEEKPEDAAQGSGQGTAQGTGQSGGTQQTGGAAKPAN</sequence>
<feature type="domain" description="PPM-type phosphatase" evidence="4">
    <location>
        <begin position="13"/>
        <end position="240"/>
    </location>
</feature>
<keyword evidence="3" id="KW-0472">Membrane</keyword>
<evidence type="ECO:0000256" key="1">
    <source>
        <dbReference type="PROSITE-ProRule" id="PRU00339"/>
    </source>
</evidence>
<name>A0ABW1INE7_9BACL</name>
<dbReference type="EMBL" id="JBHSQV010000119">
    <property type="protein sequence ID" value="MFC5986583.1"/>
    <property type="molecule type" value="Genomic_DNA"/>
</dbReference>
<feature type="compositionally biased region" description="Gly residues" evidence="2">
    <location>
        <begin position="527"/>
        <end position="543"/>
    </location>
</feature>
<evidence type="ECO:0000313" key="6">
    <source>
        <dbReference type="Proteomes" id="UP001596250"/>
    </source>
</evidence>
<accession>A0ABW1INE7</accession>
<keyword evidence="3" id="KW-1133">Transmembrane helix</keyword>
<dbReference type="Gene3D" id="1.25.40.10">
    <property type="entry name" value="Tetratricopeptide repeat domain"/>
    <property type="match status" value="1"/>
</dbReference>
<dbReference type="InterPro" id="IPR019734">
    <property type="entry name" value="TPR_rpt"/>
</dbReference>
<evidence type="ECO:0000256" key="3">
    <source>
        <dbReference type="SAM" id="Phobius"/>
    </source>
</evidence>
<reference evidence="6" key="1">
    <citation type="journal article" date="2019" name="Int. J. Syst. Evol. Microbiol.">
        <title>The Global Catalogue of Microorganisms (GCM) 10K type strain sequencing project: providing services to taxonomists for standard genome sequencing and annotation.</title>
        <authorList>
            <consortium name="The Broad Institute Genomics Platform"/>
            <consortium name="The Broad Institute Genome Sequencing Center for Infectious Disease"/>
            <person name="Wu L."/>
            <person name="Ma J."/>
        </authorList>
    </citation>
    <scope>NUCLEOTIDE SEQUENCE [LARGE SCALE GENOMIC DNA]</scope>
    <source>
        <strain evidence="6">CCM 8749</strain>
    </source>
</reference>
<dbReference type="Proteomes" id="UP001596250">
    <property type="component" value="Unassembled WGS sequence"/>
</dbReference>
<gene>
    <name evidence="5" type="ORF">ACFPXP_09140</name>
</gene>
<dbReference type="RefSeq" id="WP_379893908.1">
    <property type="nucleotide sequence ID" value="NZ_CBCSCT010000092.1"/>
</dbReference>
<proteinExistence type="predicted"/>
<feature type="region of interest" description="Disordered" evidence="2">
    <location>
        <begin position="509"/>
        <end position="552"/>
    </location>
</feature>
<evidence type="ECO:0000313" key="5">
    <source>
        <dbReference type="EMBL" id="MFC5986583.1"/>
    </source>
</evidence>
<keyword evidence="1" id="KW-0802">TPR repeat</keyword>
<keyword evidence="3" id="KW-0812">Transmembrane</keyword>
<dbReference type="SMART" id="SM00331">
    <property type="entry name" value="PP2C_SIG"/>
    <property type="match status" value="1"/>
</dbReference>
<feature type="transmembrane region" description="Helical" evidence="3">
    <location>
        <begin position="256"/>
        <end position="277"/>
    </location>
</feature>